<organism evidence="2 3">
    <name type="scientific">Corynebacterium macginleyi</name>
    <dbReference type="NCBI Taxonomy" id="38290"/>
    <lineage>
        <taxon>Bacteria</taxon>
        <taxon>Bacillati</taxon>
        <taxon>Actinomycetota</taxon>
        <taxon>Actinomycetes</taxon>
        <taxon>Mycobacteriales</taxon>
        <taxon>Corynebacteriaceae</taxon>
        <taxon>Corynebacterium</taxon>
    </lineage>
</organism>
<feature type="signal peptide" evidence="1">
    <location>
        <begin position="1"/>
        <end position="23"/>
    </location>
</feature>
<dbReference type="AlphaFoldDB" id="A0A3M0GI65"/>
<dbReference type="EMBL" id="REGC01000005">
    <property type="protein sequence ID" value="RMB60779.1"/>
    <property type="molecule type" value="Genomic_DNA"/>
</dbReference>
<sequence length="192" mass="21139">MKVKSIASAIAALSLVAVPIAHASDFGGDFDLPQRWNDDYKPGAHCSTPGANATYVTAKRRWFKQTDAASVANHNAEPVPVKHTVTKARTETVKVSGSARGEGELAKILTQTYGFNYVSEQHWKINQIVGPYTLPAKSQGKLVWGFTMLDTDGQDVRCNRDQVWETVGRPYSASVPEARYSELRLEDAPDWS</sequence>
<name>A0A3M0GI65_9CORY</name>
<dbReference type="Proteomes" id="UP000270649">
    <property type="component" value="Unassembled WGS sequence"/>
</dbReference>
<feature type="chain" id="PRO_5018185906" description="Secreted protein" evidence="1">
    <location>
        <begin position="24"/>
        <end position="192"/>
    </location>
</feature>
<evidence type="ECO:0000313" key="3">
    <source>
        <dbReference type="Proteomes" id="UP000270649"/>
    </source>
</evidence>
<comment type="caution">
    <text evidence="2">The sequence shown here is derived from an EMBL/GenBank/DDBJ whole genome shotgun (WGS) entry which is preliminary data.</text>
</comment>
<evidence type="ECO:0008006" key="4">
    <source>
        <dbReference type="Google" id="ProtNLM"/>
    </source>
</evidence>
<accession>A0A3M0GI65</accession>
<evidence type="ECO:0000256" key="1">
    <source>
        <dbReference type="SAM" id="SignalP"/>
    </source>
</evidence>
<proteinExistence type="predicted"/>
<protein>
    <recommendedName>
        <fullName evidence="4">Secreted protein</fullName>
    </recommendedName>
</protein>
<reference evidence="2 3" key="1">
    <citation type="submission" date="2018-10" db="EMBL/GenBank/DDBJ databases">
        <title>Corynebacterium macginleyi genome sequencing and assembly of the type strain and two clinical samples.</title>
        <authorList>
            <person name="Bernier A.-M."/>
            <person name="Bernard K."/>
        </authorList>
    </citation>
    <scope>NUCLEOTIDE SEQUENCE [LARGE SCALE GENOMIC DNA]</scope>
    <source>
        <strain evidence="2 3">NML 120205</strain>
    </source>
</reference>
<evidence type="ECO:0000313" key="2">
    <source>
        <dbReference type="EMBL" id="RMB60779.1"/>
    </source>
</evidence>
<dbReference type="RefSeq" id="WP_121927751.1">
    <property type="nucleotide sequence ID" value="NZ_CP068292.1"/>
</dbReference>
<keyword evidence="1" id="KW-0732">Signal</keyword>
<gene>
    <name evidence="2" type="ORF">D9543_05545</name>
</gene>